<dbReference type="CDD" id="cd05471">
    <property type="entry name" value="pepsin_like"/>
    <property type="match status" value="1"/>
</dbReference>
<dbReference type="AlphaFoldDB" id="A0A0B1T264"/>
<keyword evidence="2" id="KW-1015">Disulfide bond</keyword>
<comment type="similarity">
    <text evidence="1">Belongs to the peptidase A1 family.</text>
</comment>
<keyword evidence="4" id="KW-0645">Protease</keyword>
<reference evidence="4 5" key="1">
    <citation type="submission" date="2014-03" db="EMBL/GenBank/DDBJ databases">
        <title>Draft genome of the hookworm Oesophagostomum dentatum.</title>
        <authorList>
            <person name="Mitreva M."/>
        </authorList>
    </citation>
    <scope>NUCLEOTIDE SEQUENCE [LARGE SCALE GENOMIC DNA]</scope>
    <source>
        <strain evidence="4 5">OD-Hann</strain>
    </source>
</reference>
<feature type="domain" description="Peptidase A1" evidence="3">
    <location>
        <begin position="3"/>
        <end position="296"/>
    </location>
</feature>
<dbReference type="GO" id="GO:0005764">
    <property type="term" value="C:lysosome"/>
    <property type="evidence" value="ECO:0007669"/>
    <property type="project" value="TreeGrafter"/>
</dbReference>
<dbReference type="Gene3D" id="2.60.40.1960">
    <property type="match status" value="1"/>
</dbReference>
<dbReference type="InterPro" id="IPR033121">
    <property type="entry name" value="PEPTIDASE_A1"/>
</dbReference>
<sequence length="301" mass="33361">MEYIGNISVGTPPQIFQVVFDTATANSWVVDSECSAFKPLHYRNDASVRGKIGSDTIGLGWSNHEAQLPVPGTLFGQAYEIHDYFADHPYDGVIGMAFSRLSYYGLVPPFERAAQLGLVEPIFTVYMKRVGGKAENQLGGLITYGGIDKEHCSETVSYTDVSTAKYWVFTVDSFTMGSYSYKRSVDAISDTASSFIGTAYQYEAREIAESVNATYSKEHDLYYIDCDATVSATITIANEDFTVESKNLIIEVDDGICILAIYGYQSFWGANYILGTPFVRQYCTIYDIGNKKIGFARSLED</sequence>
<dbReference type="Pfam" id="PF00026">
    <property type="entry name" value="Asp"/>
    <property type="match status" value="2"/>
</dbReference>
<keyword evidence="4" id="KW-0378">Hydrolase</keyword>
<feature type="disulfide bond" evidence="2">
    <location>
        <begin position="226"/>
        <end position="257"/>
    </location>
</feature>
<dbReference type="PANTHER" id="PTHR47966">
    <property type="entry name" value="BETA-SITE APP-CLEAVING ENZYME, ISOFORM A-RELATED"/>
    <property type="match status" value="1"/>
</dbReference>
<evidence type="ECO:0000313" key="4">
    <source>
        <dbReference type="EMBL" id="KHJ91339.1"/>
    </source>
</evidence>
<accession>A0A0B1T264</accession>
<dbReference type="GO" id="GO:0006508">
    <property type="term" value="P:proteolysis"/>
    <property type="evidence" value="ECO:0007669"/>
    <property type="project" value="UniProtKB-KW"/>
</dbReference>
<dbReference type="EMBL" id="KN552143">
    <property type="protein sequence ID" value="KHJ91339.1"/>
    <property type="molecule type" value="Genomic_DNA"/>
</dbReference>
<dbReference type="InterPro" id="IPR034164">
    <property type="entry name" value="Pepsin-like_dom"/>
</dbReference>
<evidence type="ECO:0000313" key="5">
    <source>
        <dbReference type="Proteomes" id="UP000053660"/>
    </source>
</evidence>
<organism evidence="4 5">
    <name type="scientific">Oesophagostomum dentatum</name>
    <name type="common">Nodular worm</name>
    <dbReference type="NCBI Taxonomy" id="61180"/>
    <lineage>
        <taxon>Eukaryota</taxon>
        <taxon>Metazoa</taxon>
        <taxon>Ecdysozoa</taxon>
        <taxon>Nematoda</taxon>
        <taxon>Chromadorea</taxon>
        <taxon>Rhabditida</taxon>
        <taxon>Rhabditina</taxon>
        <taxon>Rhabditomorpha</taxon>
        <taxon>Strongyloidea</taxon>
        <taxon>Strongylidae</taxon>
        <taxon>Oesophagostomum</taxon>
    </lineage>
</organism>
<dbReference type="InterPro" id="IPR001461">
    <property type="entry name" value="Aspartic_peptidase_A1"/>
</dbReference>
<evidence type="ECO:0000259" key="3">
    <source>
        <dbReference type="PROSITE" id="PS51767"/>
    </source>
</evidence>
<dbReference type="Gene3D" id="2.40.70.10">
    <property type="entry name" value="Acid Proteases"/>
    <property type="match status" value="2"/>
</dbReference>
<name>A0A0B1T264_OESDE</name>
<dbReference type="PANTHER" id="PTHR47966:SF45">
    <property type="entry name" value="PEPTIDASE A1 DOMAIN-CONTAINING PROTEIN"/>
    <property type="match status" value="1"/>
</dbReference>
<gene>
    <name evidence="4" type="ORF">OESDEN_08798</name>
</gene>
<evidence type="ECO:0000256" key="1">
    <source>
        <dbReference type="ARBA" id="ARBA00007447"/>
    </source>
</evidence>
<dbReference type="PROSITE" id="PS51767">
    <property type="entry name" value="PEPTIDASE_A1"/>
    <property type="match status" value="1"/>
</dbReference>
<proteinExistence type="inferred from homology"/>
<dbReference type="SUPFAM" id="SSF50630">
    <property type="entry name" value="Acid proteases"/>
    <property type="match status" value="1"/>
</dbReference>
<protein>
    <submittedName>
        <fullName evidence="4">Eukaryotic aspartyl protease</fullName>
    </submittedName>
</protein>
<dbReference type="Proteomes" id="UP000053660">
    <property type="component" value="Unassembled WGS sequence"/>
</dbReference>
<evidence type="ECO:0000256" key="2">
    <source>
        <dbReference type="PIRSR" id="PIRSR601461-2"/>
    </source>
</evidence>
<dbReference type="GO" id="GO:0004190">
    <property type="term" value="F:aspartic-type endopeptidase activity"/>
    <property type="evidence" value="ECO:0007669"/>
    <property type="project" value="InterPro"/>
</dbReference>
<keyword evidence="5" id="KW-1185">Reference proteome</keyword>
<dbReference type="InterPro" id="IPR021109">
    <property type="entry name" value="Peptidase_aspartic_dom_sf"/>
</dbReference>
<dbReference type="PRINTS" id="PR00792">
    <property type="entry name" value="PEPSIN"/>
</dbReference>
<dbReference type="OrthoDB" id="771136at2759"/>